<feature type="domain" description="Methyltransferase type 11" evidence="1">
    <location>
        <begin position="58"/>
        <end position="174"/>
    </location>
</feature>
<dbReference type="EMBL" id="LJUJ01000003">
    <property type="protein sequence ID" value="KPK64381.1"/>
    <property type="molecule type" value="Genomic_DNA"/>
</dbReference>
<dbReference type="GO" id="GO:0008757">
    <property type="term" value="F:S-adenosylmethionine-dependent methyltransferase activity"/>
    <property type="evidence" value="ECO:0007669"/>
    <property type="project" value="InterPro"/>
</dbReference>
<sequence>MANPIAPIWDELKGRVSSTDLAFLRKCFRAYSSKAHVRNVLHDLELLKRLSPPPQKILDFGCGIGLQSYLLAKHNYEVYGLETVEDKSLNNFFRGKAESHISTRDESMKSVWSVIQTKVSVDFRFYDGARQPFPDRYFDVVFAYAVLEHIPPEELPQVLREIRRVLRPGGLFYVFQLPRRNSYTEFLARNMGLEAHPYLWNLRGIEELLRAGGFRSVYSERVDMLFNHPYKIVNPLYNMLRPLNEFLVRTPLSHFAHHLTVVAK</sequence>
<dbReference type="CDD" id="cd02440">
    <property type="entry name" value="AdoMet_MTases"/>
    <property type="match status" value="1"/>
</dbReference>
<dbReference type="AlphaFoldDB" id="A0A0S8FXD8"/>
<dbReference type="STRING" id="1703779.AMJ83_02915"/>
<dbReference type="Proteomes" id="UP000051373">
    <property type="component" value="Unassembled WGS sequence"/>
</dbReference>
<dbReference type="Gene3D" id="3.40.50.150">
    <property type="entry name" value="Vaccinia Virus protein VP39"/>
    <property type="match status" value="1"/>
</dbReference>
<comment type="caution">
    <text evidence="2">The sequence shown here is derived from an EMBL/GenBank/DDBJ whole genome shotgun (WGS) entry which is preliminary data.</text>
</comment>
<dbReference type="PANTHER" id="PTHR43591">
    <property type="entry name" value="METHYLTRANSFERASE"/>
    <property type="match status" value="1"/>
</dbReference>
<evidence type="ECO:0000313" key="2">
    <source>
        <dbReference type="EMBL" id="KPK64381.1"/>
    </source>
</evidence>
<dbReference type="Pfam" id="PF08241">
    <property type="entry name" value="Methyltransf_11"/>
    <property type="match status" value="1"/>
</dbReference>
<reference evidence="2 3" key="1">
    <citation type="journal article" date="2015" name="Microbiome">
        <title>Genomic resolution of linkages in carbon, nitrogen, and sulfur cycling among widespread estuary sediment bacteria.</title>
        <authorList>
            <person name="Baker B.J."/>
            <person name="Lazar C.S."/>
            <person name="Teske A.P."/>
            <person name="Dick G.J."/>
        </authorList>
    </citation>
    <scope>NUCLEOTIDE SEQUENCE [LARGE SCALE GENOMIC DNA]</scope>
    <source>
        <strain evidence="2">SM23_42</strain>
    </source>
</reference>
<organism evidence="2 3">
    <name type="scientific">candidate division WOR_3 bacterium SM23_42</name>
    <dbReference type="NCBI Taxonomy" id="1703779"/>
    <lineage>
        <taxon>Bacteria</taxon>
        <taxon>Bacteria division WOR-3</taxon>
    </lineage>
</organism>
<evidence type="ECO:0000259" key="1">
    <source>
        <dbReference type="Pfam" id="PF08241"/>
    </source>
</evidence>
<dbReference type="SUPFAM" id="SSF53335">
    <property type="entry name" value="S-adenosyl-L-methionine-dependent methyltransferases"/>
    <property type="match status" value="1"/>
</dbReference>
<name>A0A0S8FXD8_UNCW3</name>
<dbReference type="InterPro" id="IPR013216">
    <property type="entry name" value="Methyltransf_11"/>
</dbReference>
<gene>
    <name evidence="2" type="ORF">AMJ83_02915</name>
</gene>
<dbReference type="InterPro" id="IPR029063">
    <property type="entry name" value="SAM-dependent_MTases_sf"/>
</dbReference>
<accession>A0A0S8FXD8</accession>
<evidence type="ECO:0000313" key="3">
    <source>
        <dbReference type="Proteomes" id="UP000051373"/>
    </source>
</evidence>
<proteinExistence type="predicted"/>
<protein>
    <recommendedName>
        <fullName evidence="1">Methyltransferase type 11 domain-containing protein</fullName>
    </recommendedName>
</protein>